<evidence type="ECO:0000259" key="5">
    <source>
        <dbReference type="PROSITE" id="PS51077"/>
    </source>
</evidence>
<keyword evidence="8" id="KW-1185">Reference proteome</keyword>
<dbReference type="GO" id="GO:0045892">
    <property type="term" value="P:negative regulation of DNA-templated transcription"/>
    <property type="evidence" value="ECO:0007669"/>
    <property type="project" value="TreeGrafter"/>
</dbReference>
<protein>
    <submittedName>
        <fullName evidence="7">Helix-turn-helix domain-containing protein</fullName>
    </submittedName>
</protein>
<dbReference type="SMART" id="SM00346">
    <property type="entry name" value="HTH_ICLR"/>
    <property type="match status" value="1"/>
</dbReference>
<dbReference type="Pfam" id="PF01614">
    <property type="entry name" value="IclR_C"/>
    <property type="match status" value="1"/>
</dbReference>
<dbReference type="EMBL" id="WLYK01000003">
    <property type="protein sequence ID" value="MTD14446.1"/>
    <property type="molecule type" value="Genomic_DNA"/>
</dbReference>
<dbReference type="InterPro" id="IPR014757">
    <property type="entry name" value="Tscrpt_reg_IclR_C"/>
</dbReference>
<feature type="domain" description="IclR-ED" evidence="6">
    <location>
        <begin position="71"/>
        <end position="224"/>
    </location>
</feature>
<keyword evidence="1" id="KW-0805">Transcription regulation</keyword>
<gene>
    <name evidence="7" type="ORF">GIS00_10845</name>
</gene>
<dbReference type="Proteomes" id="UP000460221">
    <property type="component" value="Unassembled WGS sequence"/>
</dbReference>
<dbReference type="SUPFAM" id="SSF55781">
    <property type="entry name" value="GAF domain-like"/>
    <property type="match status" value="1"/>
</dbReference>
<dbReference type="InterPro" id="IPR036390">
    <property type="entry name" value="WH_DNA-bd_sf"/>
</dbReference>
<keyword evidence="3" id="KW-0804">Transcription</keyword>
<feature type="region of interest" description="Disordered" evidence="4">
    <location>
        <begin position="228"/>
        <end position="253"/>
    </location>
</feature>
<evidence type="ECO:0000256" key="4">
    <source>
        <dbReference type="SAM" id="MobiDB-lite"/>
    </source>
</evidence>
<accession>A0A7K1FK33</accession>
<proteinExistence type="predicted"/>
<evidence type="ECO:0000256" key="3">
    <source>
        <dbReference type="ARBA" id="ARBA00023163"/>
    </source>
</evidence>
<name>A0A7K1FK33_9ACTN</name>
<dbReference type="PANTHER" id="PTHR30136:SF24">
    <property type="entry name" value="HTH-TYPE TRANSCRIPTIONAL REPRESSOR ALLR"/>
    <property type="match status" value="1"/>
</dbReference>
<dbReference type="Gene3D" id="3.30.450.40">
    <property type="match status" value="2"/>
</dbReference>
<evidence type="ECO:0000259" key="6">
    <source>
        <dbReference type="PROSITE" id="PS51078"/>
    </source>
</evidence>
<dbReference type="InterPro" id="IPR036388">
    <property type="entry name" value="WH-like_DNA-bd_sf"/>
</dbReference>
<feature type="domain" description="HTH iclR-type" evidence="5">
    <location>
        <begin position="10"/>
        <end position="70"/>
    </location>
</feature>
<dbReference type="Pfam" id="PF09339">
    <property type="entry name" value="HTH_IclR"/>
    <property type="match status" value="1"/>
</dbReference>
<dbReference type="Gene3D" id="1.10.10.10">
    <property type="entry name" value="Winged helix-like DNA-binding domain superfamily/Winged helix DNA-binding domain"/>
    <property type="match status" value="1"/>
</dbReference>
<dbReference type="SUPFAM" id="SSF46785">
    <property type="entry name" value="Winged helix' DNA-binding domain"/>
    <property type="match status" value="1"/>
</dbReference>
<organism evidence="7 8">
    <name type="scientific">Nakamurella alba</name>
    <dbReference type="NCBI Taxonomy" id="2665158"/>
    <lineage>
        <taxon>Bacteria</taxon>
        <taxon>Bacillati</taxon>
        <taxon>Actinomycetota</taxon>
        <taxon>Actinomycetes</taxon>
        <taxon>Nakamurellales</taxon>
        <taxon>Nakamurellaceae</taxon>
        <taxon>Nakamurella</taxon>
    </lineage>
</organism>
<dbReference type="PROSITE" id="PS51078">
    <property type="entry name" value="ICLR_ED"/>
    <property type="match status" value="1"/>
</dbReference>
<evidence type="ECO:0000256" key="1">
    <source>
        <dbReference type="ARBA" id="ARBA00023015"/>
    </source>
</evidence>
<sequence>MGPVGGAASTRAVDRAVQLLAQVCDHGEIGLADCARRAGLAPSTALRLLRSLETSGLIHRDDNGLFSAGPRLVQLGAQALSRQALVTSAGPALSRIVAGCGESAYLSLPGPTGTAVYAAMVEGVHSVRHTSWVGRTVPLDGTAVGRVFREDPAAHLFVVVASAVEPDVTAVAAAITRPGRNGRPVVAGALSVVGPTYRIGDDQGLSIGRLVAAEATALSARFGSVIGTGPVGTGSDGPHIDGAAAGTPRERAG</sequence>
<dbReference type="InterPro" id="IPR029016">
    <property type="entry name" value="GAF-like_dom_sf"/>
</dbReference>
<dbReference type="PROSITE" id="PS51077">
    <property type="entry name" value="HTH_ICLR"/>
    <property type="match status" value="1"/>
</dbReference>
<evidence type="ECO:0000313" key="8">
    <source>
        <dbReference type="Proteomes" id="UP000460221"/>
    </source>
</evidence>
<dbReference type="PANTHER" id="PTHR30136">
    <property type="entry name" value="HELIX-TURN-HELIX TRANSCRIPTIONAL REGULATOR, ICLR FAMILY"/>
    <property type="match status" value="1"/>
</dbReference>
<dbReference type="GO" id="GO:0003700">
    <property type="term" value="F:DNA-binding transcription factor activity"/>
    <property type="evidence" value="ECO:0007669"/>
    <property type="project" value="TreeGrafter"/>
</dbReference>
<reference evidence="7 8" key="1">
    <citation type="submission" date="2019-11" db="EMBL/GenBank/DDBJ databases">
        <authorList>
            <person name="Jiang L.-Q."/>
        </authorList>
    </citation>
    <scope>NUCLEOTIDE SEQUENCE [LARGE SCALE GENOMIC DNA]</scope>
    <source>
        <strain evidence="7 8">YIM 132087</strain>
    </source>
</reference>
<evidence type="ECO:0000256" key="2">
    <source>
        <dbReference type="ARBA" id="ARBA00023125"/>
    </source>
</evidence>
<dbReference type="GO" id="GO:0003677">
    <property type="term" value="F:DNA binding"/>
    <property type="evidence" value="ECO:0007669"/>
    <property type="project" value="UniProtKB-KW"/>
</dbReference>
<comment type="caution">
    <text evidence="7">The sequence shown here is derived from an EMBL/GenBank/DDBJ whole genome shotgun (WGS) entry which is preliminary data.</text>
</comment>
<evidence type="ECO:0000313" key="7">
    <source>
        <dbReference type="EMBL" id="MTD14446.1"/>
    </source>
</evidence>
<dbReference type="InterPro" id="IPR050707">
    <property type="entry name" value="HTH_MetabolicPath_Reg"/>
</dbReference>
<dbReference type="AlphaFoldDB" id="A0A7K1FK33"/>
<keyword evidence="2" id="KW-0238">DNA-binding</keyword>
<dbReference type="InterPro" id="IPR005471">
    <property type="entry name" value="Tscrpt_reg_IclR_N"/>
</dbReference>